<dbReference type="Proteomes" id="UP000034883">
    <property type="component" value="Chromosome"/>
</dbReference>
<protein>
    <recommendedName>
        <fullName evidence="3">VanZ-like domain-containing protein</fullName>
    </recommendedName>
</protein>
<keyword evidence="2" id="KW-1185">Reference proteome</keyword>
<name>A0A0F6YKG3_9BACT</name>
<evidence type="ECO:0008006" key="3">
    <source>
        <dbReference type="Google" id="ProtNLM"/>
    </source>
</evidence>
<dbReference type="EMBL" id="CP011125">
    <property type="protein sequence ID" value="AKF09126.1"/>
    <property type="molecule type" value="Genomic_DNA"/>
</dbReference>
<dbReference type="AlphaFoldDB" id="A0A0F6YKG3"/>
<evidence type="ECO:0000313" key="2">
    <source>
        <dbReference type="Proteomes" id="UP000034883"/>
    </source>
</evidence>
<dbReference type="STRING" id="927083.DB32_006275"/>
<accession>A0A0F6YKG3</accession>
<reference evidence="1 2" key="1">
    <citation type="submission" date="2015-03" db="EMBL/GenBank/DDBJ databases">
        <title>Genome assembly of Sandaracinus amylolyticus DSM 53668.</title>
        <authorList>
            <person name="Sharma G."/>
            <person name="Subramanian S."/>
        </authorList>
    </citation>
    <scope>NUCLEOTIDE SEQUENCE [LARGE SCALE GENOMIC DNA]</scope>
    <source>
        <strain evidence="1 2">DSM 53668</strain>
    </source>
</reference>
<dbReference type="KEGG" id="samy:DB32_006275"/>
<organism evidence="1 2">
    <name type="scientific">Sandaracinus amylolyticus</name>
    <dbReference type="NCBI Taxonomy" id="927083"/>
    <lineage>
        <taxon>Bacteria</taxon>
        <taxon>Pseudomonadati</taxon>
        <taxon>Myxococcota</taxon>
        <taxon>Polyangia</taxon>
        <taxon>Polyangiales</taxon>
        <taxon>Sandaracinaceae</taxon>
        <taxon>Sandaracinus</taxon>
    </lineage>
</organism>
<sequence>MSLHVILPLIVGGAIYLGWRDGSLLGWRWADALGVREVASALRGSLRATDIVLPEWALFSLPDALWVYALTWALSRVHAESDVKERALALFVPLALGPGAELAQLARVVPGTFDVLDLALTTVALVAAIWTSGGTRAGSRRAAALTTETRAWENG</sequence>
<gene>
    <name evidence="1" type="ORF">DB32_006275</name>
</gene>
<evidence type="ECO:0000313" key="1">
    <source>
        <dbReference type="EMBL" id="AKF09126.1"/>
    </source>
</evidence>
<proteinExistence type="predicted"/>